<reference evidence="2 3" key="1">
    <citation type="submission" date="2023-06" db="EMBL/GenBank/DDBJ databases">
        <title>Sporosarcina sp. nov., isolated from Korean tranditional fermented seafood 'Jeotgal'.</title>
        <authorList>
            <person name="Yang A.I."/>
            <person name="Shin N.-R."/>
        </authorList>
    </citation>
    <scope>NUCLEOTIDE SEQUENCE [LARGE SCALE GENOMIC DNA]</scope>
    <source>
        <strain evidence="2 3">T2O-4</strain>
    </source>
</reference>
<proteinExistence type="predicted"/>
<organism evidence="2 3">
    <name type="scientific">Sporosarcina oncorhynchi</name>
    <dbReference type="NCBI Taxonomy" id="3056444"/>
    <lineage>
        <taxon>Bacteria</taxon>
        <taxon>Bacillati</taxon>
        <taxon>Bacillota</taxon>
        <taxon>Bacilli</taxon>
        <taxon>Bacillales</taxon>
        <taxon>Caryophanaceae</taxon>
        <taxon>Sporosarcina</taxon>
    </lineage>
</organism>
<dbReference type="EMBL" id="CP129118">
    <property type="protein sequence ID" value="WOV86975.1"/>
    <property type="molecule type" value="Genomic_DNA"/>
</dbReference>
<keyword evidence="1" id="KW-0812">Transmembrane</keyword>
<evidence type="ECO:0000313" key="3">
    <source>
        <dbReference type="Proteomes" id="UP001303902"/>
    </source>
</evidence>
<accession>A0ABZ0L483</accession>
<evidence type="ECO:0008006" key="4">
    <source>
        <dbReference type="Google" id="ProtNLM"/>
    </source>
</evidence>
<feature type="transmembrane region" description="Helical" evidence="1">
    <location>
        <begin position="45"/>
        <end position="63"/>
    </location>
</feature>
<keyword evidence="1" id="KW-1133">Transmembrane helix</keyword>
<gene>
    <name evidence="2" type="ORF">QWT69_14015</name>
</gene>
<protein>
    <recommendedName>
        <fullName evidence="4">Preprotein translocase subunit SecE</fullName>
    </recommendedName>
</protein>
<evidence type="ECO:0000313" key="2">
    <source>
        <dbReference type="EMBL" id="WOV86975.1"/>
    </source>
</evidence>
<sequence length="78" mass="8728">MPKKIIDKVKAHKDYKNAQEKQKKLDKAAKEIKDKKVNMSKTTDIIIAIAIVVAATSTFFFPGDDVAAWGLLLRAITR</sequence>
<keyword evidence="1" id="KW-0472">Membrane</keyword>
<evidence type="ECO:0000256" key="1">
    <source>
        <dbReference type="SAM" id="Phobius"/>
    </source>
</evidence>
<keyword evidence="3" id="KW-1185">Reference proteome</keyword>
<name>A0ABZ0L483_9BACL</name>
<dbReference type="RefSeq" id="WP_317966629.1">
    <property type="nucleotide sequence ID" value="NZ_CP129118.1"/>
</dbReference>
<dbReference type="Proteomes" id="UP001303902">
    <property type="component" value="Chromosome"/>
</dbReference>